<dbReference type="Gene3D" id="1.20.1560.10">
    <property type="entry name" value="ABC transporter type 1, transmembrane domain"/>
    <property type="match status" value="2"/>
</dbReference>
<feature type="domain" description="ABC transporter" evidence="9">
    <location>
        <begin position="1335"/>
        <end position="1536"/>
    </location>
</feature>
<dbReference type="PROSITE" id="PS00211">
    <property type="entry name" value="ABC_TRANSPORTER_1"/>
    <property type="match status" value="1"/>
</dbReference>
<dbReference type="Pfam" id="PF00005">
    <property type="entry name" value="ABC_tran"/>
    <property type="match status" value="2"/>
</dbReference>
<feature type="domain" description="ABC transmembrane type-1" evidence="10">
    <location>
        <begin position="9"/>
        <end position="311"/>
    </location>
</feature>
<dbReference type="Proteomes" id="UP001241758">
    <property type="component" value="Unassembled WGS sequence"/>
</dbReference>
<dbReference type="SUPFAM" id="SSF90123">
    <property type="entry name" value="ABC transporter transmembrane region"/>
    <property type="match status" value="2"/>
</dbReference>
<sequence>MRYARASRGGIALLSLIGIGQAAATIAIAVALCGIVTGMVAGAAGTDGAAGTLGGAVGGALGGTFAWAIVLLAGAFAARAGLAWGEQVVAQRTAARVTDELRRSLLDRVVGRGPAWVASYGAGRLTTVLGTGLDALRPWFSGYLPALILGVLLPPLVVVIMAVVDPASAVVTLVTLPLIPVLGALIGWATKARAERRWAADARLAGHFLDVVRGLSTLRMYGRAERQIDVIADLTDRHRRATLRVLRVAFLSSTALDLVGTLSVGLIAVQAGLRVAAGSMELGPALLVILLAPEAYRPLREMAARYHASTDAGAVIADVDEILTDRDGFTTRGAGHAITSDRSTGSDTRIGIAGDRSTGSDTRIGIAGDRFASQDARRDLDYHHLADHRTHDDLNYHHLTQGDPDFHHLTHHRTQGDVGHHLTDHKSLDDLDDDRHTHHHARGELDDPTHHQARGELDDRRSRDHAIDDLGDDGLTRTAGTRPRYGRRTGTARFESGLRRLRAAHHAGQSRSSGDGAGVRYEPAALVWDDEIAWDPDGLLAGGAVGSSFAFTSAAAGQWGVRAAGLRARYPGATEDALSLDSLSVRAGELVALRGPSGAGKTTALRVLAGLHPAEAGAIAVGSAFHLPQRPALPHARTVAEAFPVGTTAAEVDAALHTVGLAREVTAATPLGEQVAGVSAGQRQRLALAVLLHRAGRAVAERRTRDTAPVVTLLLDEPTAHLDSAAERLVIDRLREFAALGCAVLVVAHRPALLAAADRITHLRPPTGTALPTAVTHTARMPEPPTHTTHTFKPSVSTVNTPPPPTNTTGRPATPTNTTGATPPLTNTTDTPPPLASTADTSAPLDSATDTPEALVRAAGMPGAPGWPRGFSGATAEPAVAPACPPPNAVTATAGHAGELASWLMVPAVAHAGAAVTLPAPDDAEDGRHAMRVADHTASPDRPRTSTAGPVRPRAGTTGPAGGAPDGTGHPGGASVEGTGSRWSGRLRKPWVAAGLGAGSSLAGILLTGAAAWLLVRASSMPPVLSLSAAVVLVRGSAVARPLLRYLERLVSHDVAFARLGGRRAKVYADLIPHVPGPGLHRRGDLLTRLVDDVDATTDGLLRGRLPAVSAAVTAGVCLVVVAGTAPAVAVPLTVGLLVAGVLAPAVAAWQAARQEAATGVARAALRDAVVETVDGVEELAGGGGRPGVPPERSRTLANLEARAAREAGLASAIAHLGWGVAAAGAAVVLVRGGLPAEWSAVLLLGVIVLGETVVALPEAAIARRRAAGAERRVATLTTDRSPAIRRPGHGAAGPAEVRRPDHDATSADGRRAGHRSDDRASAAARVRGGGSGAVVACGLTAGWDPGRTPVLDGLELRLPAGSRTAIMGRSGCGKSTLAAVLAGLLTPRAGTVEVSGTAVLVGEETGHVFASTVRENLRLAAPAATDPQLLAVLRRVGLDGMDLETWLGTGGSTVSGGQRRRLATARALLADPALLILDEPTEGIDEAGARELMADLLDAASGRTVLVLAHRAEGLDLVDRVLDLEKGRLEDRASR</sequence>
<dbReference type="NCBIfam" id="TIGR02868">
    <property type="entry name" value="CydC"/>
    <property type="match status" value="1"/>
</dbReference>
<dbReference type="PROSITE" id="PS50929">
    <property type="entry name" value="ABC_TM1F"/>
    <property type="match status" value="2"/>
</dbReference>
<keyword evidence="5 8" id="KW-1133">Transmembrane helix</keyword>
<evidence type="ECO:0000313" key="11">
    <source>
        <dbReference type="EMBL" id="MDI6104870.1"/>
    </source>
</evidence>
<feature type="region of interest" description="Disordered" evidence="7">
    <location>
        <begin position="1272"/>
        <end position="1321"/>
    </location>
</feature>
<feature type="transmembrane region" description="Helical" evidence="8">
    <location>
        <begin position="53"/>
        <end position="77"/>
    </location>
</feature>
<evidence type="ECO:0000313" key="12">
    <source>
        <dbReference type="Proteomes" id="UP001241758"/>
    </source>
</evidence>
<feature type="region of interest" description="Disordered" evidence="7">
    <location>
        <begin position="933"/>
        <end position="982"/>
    </location>
</feature>
<dbReference type="PROSITE" id="PS50893">
    <property type="entry name" value="ABC_TRANSPORTER_2"/>
    <property type="match status" value="2"/>
</dbReference>
<dbReference type="PANTHER" id="PTHR24221:SF654">
    <property type="entry name" value="ATP-BINDING CASSETTE SUB-FAMILY B MEMBER 6"/>
    <property type="match status" value="1"/>
</dbReference>
<name>A0ABT6WZ36_9ACTN</name>
<dbReference type="InterPro" id="IPR039421">
    <property type="entry name" value="Type_1_exporter"/>
</dbReference>
<dbReference type="EMBL" id="JASCTH010000038">
    <property type="protein sequence ID" value="MDI6104870.1"/>
    <property type="molecule type" value="Genomic_DNA"/>
</dbReference>
<feature type="compositionally biased region" description="Low complexity" evidence="7">
    <location>
        <begin position="476"/>
        <end position="493"/>
    </location>
</feature>
<keyword evidence="4" id="KW-0067">ATP-binding</keyword>
<feature type="compositionally biased region" description="Low complexity" evidence="7">
    <location>
        <begin position="807"/>
        <end position="830"/>
    </location>
</feature>
<dbReference type="InterPro" id="IPR003593">
    <property type="entry name" value="AAA+_ATPase"/>
</dbReference>
<feature type="transmembrane region" description="Helical" evidence="8">
    <location>
        <begin position="143"/>
        <end position="164"/>
    </location>
</feature>
<dbReference type="SUPFAM" id="SSF52540">
    <property type="entry name" value="P-loop containing nucleoside triphosphate hydrolases"/>
    <property type="match status" value="2"/>
</dbReference>
<evidence type="ECO:0000256" key="1">
    <source>
        <dbReference type="ARBA" id="ARBA00004651"/>
    </source>
</evidence>
<gene>
    <name evidence="11" type="primary">cydC</name>
    <name evidence="11" type="ORF">QLQ12_40420</name>
</gene>
<feature type="transmembrane region" description="Helical" evidence="8">
    <location>
        <begin position="1241"/>
        <end position="1263"/>
    </location>
</feature>
<keyword evidence="2 8" id="KW-0812">Transmembrane</keyword>
<keyword evidence="12" id="KW-1185">Reference proteome</keyword>
<feature type="transmembrane region" description="Helical" evidence="8">
    <location>
        <begin position="12"/>
        <end position="41"/>
    </location>
</feature>
<evidence type="ECO:0000256" key="2">
    <source>
        <dbReference type="ARBA" id="ARBA00022692"/>
    </source>
</evidence>
<feature type="transmembrane region" description="Helical" evidence="8">
    <location>
        <begin position="1213"/>
        <end position="1235"/>
    </location>
</feature>
<organism evidence="11 12">
    <name type="scientific">Actinoplanes sandaracinus</name>
    <dbReference type="NCBI Taxonomy" id="3045177"/>
    <lineage>
        <taxon>Bacteria</taxon>
        <taxon>Bacillati</taxon>
        <taxon>Actinomycetota</taxon>
        <taxon>Actinomycetes</taxon>
        <taxon>Micromonosporales</taxon>
        <taxon>Micromonosporaceae</taxon>
        <taxon>Actinoplanes</taxon>
    </lineage>
</organism>
<evidence type="ECO:0000256" key="7">
    <source>
        <dbReference type="SAM" id="MobiDB-lite"/>
    </source>
</evidence>
<dbReference type="InterPro" id="IPR003439">
    <property type="entry name" value="ABC_transporter-like_ATP-bd"/>
</dbReference>
<protein>
    <submittedName>
        <fullName evidence="11">Thiol reductant ABC exporter subunit CydC</fullName>
    </submittedName>
</protein>
<evidence type="ECO:0000256" key="3">
    <source>
        <dbReference type="ARBA" id="ARBA00022741"/>
    </source>
</evidence>
<feature type="compositionally biased region" description="Basic and acidic residues" evidence="7">
    <location>
        <begin position="933"/>
        <end position="944"/>
    </location>
</feature>
<dbReference type="InterPro" id="IPR011527">
    <property type="entry name" value="ABC1_TM_dom"/>
</dbReference>
<feature type="region of interest" description="Disordered" evidence="7">
    <location>
        <begin position="334"/>
        <end position="356"/>
    </location>
</feature>
<feature type="domain" description="ABC transporter" evidence="9">
    <location>
        <begin position="561"/>
        <end position="793"/>
    </location>
</feature>
<evidence type="ECO:0000256" key="6">
    <source>
        <dbReference type="ARBA" id="ARBA00023136"/>
    </source>
</evidence>
<feature type="compositionally biased region" description="Gly residues" evidence="7">
    <location>
        <begin position="959"/>
        <end position="972"/>
    </location>
</feature>
<feature type="transmembrane region" description="Helical" evidence="8">
    <location>
        <begin position="1135"/>
        <end position="1153"/>
    </location>
</feature>
<feature type="domain" description="ABC transmembrane type-1" evidence="10">
    <location>
        <begin position="991"/>
        <end position="1181"/>
    </location>
</feature>
<dbReference type="PANTHER" id="PTHR24221">
    <property type="entry name" value="ATP-BINDING CASSETTE SUB-FAMILY B"/>
    <property type="match status" value="1"/>
</dbReference>
<comment type="subcellular location">
    <subcellularLocation>
        <location evidence="1">Cell membrane</location>
        <topology evidence="1">Multi-pass membrane protein</topology>
    </subcellularLocation>
</comment>
<proteinExistence type="predicted"/>
<dbReference type="Pfam" id="PF00664">
    <property type="entry name" value="ABC_membrane"/>
    <property type="match status" value="1"/>
</dbReference>
<dbReference type="InterPro" id="IPR027417">
    <property type="entry name" value="P-loop_NTPase"/>
</dbReference>
<keyword evidence="6 8" id="KW-0472">Membrane</keyword>
<comment type="caution">
    <text evidence="11">The sequence shown here is derived from an EMBL/GenBank/DDBJ whole genome shotgun (WGS) entry which is preliminary data.</text>
</comment>
<dbReference type="SMART" id="SM00382">
    <property type="entry name" value="AAA"/>
    <property type="match status" value="2"/>
</dbReference>
<feature type="transmembrane region" description="Helical" evidence="8">
    <location>
        <begin position="991"/>
        <end position="1015"/>
    </location>
</feature>
<feature type="compositionally biased region" description="Basic and acidic residues" evidence="7">
    <location>
        <begin position="1297"/>
        <end position="1321"/>
    </location>
</feature>
<feature type="region of interest" description="Disordered" evidence="7">
    <location>
        <begin position="779"/>
        <end position="850"/>
    </location>
</feature>
<feature type="transmembrane region" description="Helical" evidence="8">
    <location>
        <begin position="1108"/>
        <end position="1129"/>
    </location>
</feature>
<dbReference type="InterPro" id="IPR014223">
    <property type="entry name" value="ABC_CydC/D"/>
</dbReference>
<keyword evidence="3" id="KW-0547">Nucleotide-binding</keyword>
<evidence type="ECO:0000259" key="10">
    <source>
        <dbReference type="PROSITE" id="PS50929"/>
    </source>
</evidence>
<accession>A0ABT6WZ36</accession>
<dbReference type="CDD" id="cd03228">
    <property type="entry name" value="ABCC_MRP_Like"/>
    <property type="match status" value="1"/>
</dbReference>
<dbReference type="RefSeq" id="WP_282766298.1">
    <property type="nucleotide sequence ID" value="NZ_JASCTH010000038.1"/>
</dbReference>
<feature type="region of interest" description="Disordered" evidence="7">
    <location>
        <begin position="407"/>
        <end position="493"/>
    </location>
</feature>
<dbReference type="InterPro" id="IPR036640">
    <property type="entry name" value="ABC1_TM_sf"/>
</dbReference>
<feature type="transmembrane region" description="Helical" evidence="8">
    <location>
        <begin position="170"/>
        <end position="189"/>
    </location>
</feature>
<dbReference type="CDD" id="cd18584">
    <property type="entry name" value="ABC_6TM_AarD_CydD"/>
    <property type="match status" value="1"/>
</dbReference>
<evidence type="ECO:0000259" key="9">
    <source>
        <dbReference type="PROSITE" id="PS50893"/>
    </source>
</evidence>
<dbReference type="InterPro" id="IPR017871">
    <property type="entry name" value="ABC_transporter-like_CS"/>
</dbReference>
<evidence type="ECO:0000256" key="4">
    <source>
        <dbReference type="ARBA" id="ARBA00022840"/>
    </source>
</evidence>
<dbReference type="Gene3D" id="3.40.50.300">
    <property type="entry name" value="P-loop containing nucleotide triphosphate hydrolases"/>
    <property type="match status" value="2"/>
</dbReference>
<evidence type="ECO:0000256" key="5">
    <source>
        <dbReference type="ARBA" id="ARBA00022989"/>
    </source>
</evidence>
<reference evidence="11 12" key="1">
    <citation type="submission" date="2023-05" db="EMBL/GenBank/DDBJ databases">
        <title>Actinoplanes sp. NEAU-A12 genome sequencing.</title>
        <authorList>
            <person name="Wang Z.-S."/>
        </authorList>
    </citation>
    <scope>NUCLEOTIDE SEQUENCE [LARGE SCALE GENOMIC DNA]</scope>
    <source>
        <strain evidence="11 12">NEAU-A12</strain>
    </source>
</reference>
<feature type="transmembrane region" description="Helical" evidence="8">
    <location>
        <begin position="245"/>
        <end position="269"/>
    </location>
</feature>
<feature type="compositionally biased region" description="Basic and acidic residues" evidence="7">
    <location>
        <begin position="407"/>
        <end position="468"/>
    </location>
</feature>
<evidence type="ECO:0000256" key="8">
    <source>
        <dbReference type="SAM" id="Phobius"/>
    </source>
</evidence>